<evidence type="ECO:0000259" key="2">
    <source>
        <dbReference type="Pfam" id="PF14111"/>
    </source>
</evidence>
<feature type="domain" description="DUF4283" evidence="2">
    <location>
        <begin position="102"/>
        <end position="152"/>
    </location>
</feature>
<dbReference type="EMBL" id="JBBPBM010000038">
    <property type="protein sequence ID" value="KAK8526985.1"/>
    <property type="molecule type" value="Genomic_DNA"/>
</dbReference>
<gene>
    <name evidence="3" type="ORF">V6N12_054214</name>
</gene>
<reference evidence="3 4" key="1">
    <citation type="journal article" date="2024" name="G3 (Bethesda)">
        <title>Genome assembly of Hibiscus sabdariffa L. provides insights into metabolisms of medicinal natural products.</title>
        <authorList>
            <person name="Kim T."/>
        </authorList>
    </citation>
    <scope>NUCLEOTIDE SEQUENCE [LARGE SCALE GENOMIC DNA]</scope>
    <source>
        <strain evidence="3">TK-2024</strain>
        <tissue evidence="3">Old leaves</tissue>
    </source>
</reference>
<dbReference type="InterPro" id="IPR025558">
    <property type="entry name" value="DUF4283"/>
</dbReference>
<evidence type="ECO:0000256" key="1">
    <source>
        <dbReference type="SAM" id="MobiDB-lite"/>
    </source>
</evidence>
<proteinExistence type="predicted"/>
<evidence type="ECO:0000313" key="3">
    <source>
        <dbReference type="EMBL" id="KAK8526985.1"/>
    </source>
</evidence>
<evidence type="ECO:0000313" key="4">
    <source>
        <dbReference type="Proteomes" id="UP001472677"/>
    </source>
</evidence>
<accession>A0ABR2CZS5</accession>
<sequence length="158" mass="17496">MQSAISPEDQSGPSAPKKRGRRDDDPPDPDATAMEIVAPVVFNPISYKDMLTGSTHLQPPGSIVDLDDDDIELLDDDVIIGLSKGVPTIDFSDRVQSLAIKSMELTLVVKILGRRISYNTLQNVIYSIWLSSHPIKLIDIENDFFLVKFSDRVLISKS</sequence>
<name>A0ABR2CZS5_9ROSI</name>
<protein>
    <recommendedName>
        <fullName evidence="2">DUF4283 domain-containing protein</fullName>
    </recommendedName>
</protein>
<comment type="caution">
    <text evidence="3">The sequence shown here is derived from an EMBL/GenBank/DDBJ whole genome shotgun (WGS) entry which is preliminary data.</text>
</comment>
<organism evidence="3 4">
    <name type="scientific">Hibiscus sabdariffa</name>
    <name type="common">roselle</name>
    <dbReference type="NCBI Taxonomy" id="183260"/>
    <lineage>
        <taxon>Eukaryota</taxon>
        <taxon>Viridiplantae</taxon>
        <taxon>Streptophyta</taxon>
        <taxon>Embryophyta</taxon>
        <taxon>Tracheophyta</taxon>
        <taxon>Spermatophyta</taxon>
        <taxon>Magnoliopsida</taxon>
        <taxon>eudicotyledons</taxon>
        <taxon>Gunneridae</taxon>
        <taxon>Pentapetalae</taxon>
        <taxon>rosids</taxon>
        <taxon>malvids</taxon>
        <taxon>Malvales</taxon>
        <taxon>Malvaceae</taxon>
        <taxon>Malvoideae</taxon>
        <taxon>Hibiscus</taxon>
    </lineage>
</organism>
<feature type="compositionally biased region" description="Polar residues" evidence="1">
    <location>
        <begin position="1"/>
        <end position="13"/>
    </location>
</feature>
<dbReference type="Proteomes" id="UP001472677">
    <property type="component" value="Unassembled WGS sequence"/>
</dbReference>
<keyword evidence="4" id="KW-1185">Reference proteome</keyword>
<feature type="region of interest" description="Disordered" evidence="1">
    <location>
        <begin position="1"/>
        <end position="32"/>
    </location>
</feature>
<dbReference type="Pfam" id="PF14111">
    <property type="entry name" value="DUF4283"/>
    <property type="match status" value="1"/>
</dbReference>